<feature type="non-terminal residue" evidence="1">
    <location>
        <position position="95"/>
    </location>
</feature>
<organism evidence="1">
    <name type="scientific">marine sediment metagenome</name>
    <dbReference type="NCBI Taxonomy" id="412755"/>
    <lineage>
        <taxon>unclassified sequences</taxon>
        <taxon>metagenomes</taxon>
        <taxon>ecological metagenomes</taxon>
    </lineage>
</organism>
<protein>
    <submittedName>
        <fullName evidence="1">Uncharacterized protein</fullName>
    </submittedName>
</protein>
<proteinExistence type="predicted"/>
<reference evidence="1" key="1">
    <citation type="journal article" date="2015" name="Nature">
        <title>Complex archaea that bridge the gap between prokaryotes and eukaryotes.</title>
        <authorList>
            <person name="Spang A."/>
            <person name="Saw J.H."/>
            <person name="Jorgensen S.L."/>
            <person name="Zaremba-Niedzwiedzka K."/>
            <person name="Martijn J."/>
            <person name="Lind A.E."/>
            <person name="van Eijk R."/>
            <person name="Schleper C."/>
            <person name="Guy L."/>
            <person name="Ettema T.J."/>
        </authorList>
    </citation>
    <scope>NUCLEOTIDE SEQUENCE</scope>
</reference>
<sequence length="95" mass="10991">MTQAKFFMKWKTRLRVLQYVEFESDLNDLISEKCREQREADGNPKGKDTFTKNYPAKGSFIVYLNHADVLNTPLVTTKTDDRPKCDECGKPLLDS</sequence>
<comment type="caution">
    <text evidence="1">The sequence shown here is derived from an EMBL/GenBank/DDBJ whole genome shotgun (WGS) entry which is preliminary data.</text>
</comment>
<accession>A0A0F9J380</accession>
<evidence type="ECO:0000313" key="1">
    <source>
        <dbReference type="EMBL" id="KKM64154.1"/>
    </source>
</evidence>
<name>A0A0F9J380_9ZZZZ</name>
<dbReference type="AlphaFoldDB" id="A0A0F9J380"/>
<gene>
    <name evidence="1" type="ORF">LCGC14_1504300</name>
</gene>
<dbReference type="EMBL" id="LAZR01010958">
    <property type="protein sequence ID" value="KKM64154.1"/>
    <property type="molecule type" value="Genomic_DNA"/>
</dbReference>